<accession>A0ACC6MGV6</accession>
<comment type="caution">
    <text evidence="1">The sequence shown here is derived from an EMBL/GenBank/DDBJ whole genome shotgun (WGS) entry which is preliminary data.</text>
</comment>
<organism evidence="1 2">
    <name type="scientific">Mycolicibacterium parafortuitum</name>
    <name type="common">Mycobacterium parafortuitum</name>
    <dbReference type="NCBI Taxonomy" id="39692"/>
    <lineage>
        <taxon>Bacteria</taxon>
        <taxon>Bacillati</taxon>
        <taxon>Actinomycetota</taxon>
        <taxon>Actinomycetes</taxon>
        <taxon>Mycobacteriales</taxon>
        <taxon>Mycobacteriaceae</taxon>
        <taxon>Mycolicibacterium</taxon>
    </lineage>
</organism>
<evidence type="ECO:0000313" key="1">
    <source>
        <dbReference type="EMBL" id="MDZ5086209.1"/>
    </source>
</evidence>
<dbReference type="EMBL" id="JAOXLN010000011">
    <property type="protein sequence ID" value="MDZ5086209.1"/>
    <property type="molecule type" value="Genomic_DNA"/>
</dbReference>
<gene>
    <name evidence="1" type="ORF">OHX15_12515</name>
</gene>
<sequence length="216" mass="21140">MSSQSGDGPPKPVLIVALVVAVGAVVAVLAVAAVQQRQPAQEPVAISTVPAPRAESPECGALMDALPDQLGDYQRAPVVEPAPAGTAAWQSDAGGEALILRCGLDRPAEFVVGAPLQMVDAVQWFRVGEAGAGDAGAGEAGAGEAGAGEAGAGDAGADEAGAGGAGAGRSTWFAVDRPVYVALTLPAGSGPTPIQRLSAAIAETLPAQPIDPAPAR</sequence>
<name>A0ACC6MGV6_MYCPF</name>
<evidence type="ECO:0000313" key="2">
    <source>
        <dbReference type="Proteomes" id="UP001289645"/>
    </source>
</evidence>
<protein>
    <submittedName>
        <fullName evidence="1">DUF3515 domain-containing protein</fullName>
    </submittedName>
</protein>
<dbReference type="Proteomes" id="UP001289645">
    <property type="component" value="Unassembled WGS sequence"/>
</dbReference>
<reference evidence="1 2" key="1">
    <citation type="journal article" date="2021" name="Chemosphere">
        <title>Bioballs carrying a syntrophic Rhodococcus and Mycolicibacterium consortium for simultaneous sorption and biodegradation of fuel oil in contaminated freshwater.</title>
        <authorList>
            <person name="Naloka K."/>
            <person name="Polrit D."/>
            <person name="Muangchinda C."/>
            <person name="Thoetkiattikul H."/>
            <person name="Pinyakong O."/>
        </authorList>
    </citation>
    <scope>NUCLEOTIDE SEQUENCE [LARGE SCALE GENOMIC DNA]</scope>
    <source>
        <strain evidence="1 2">J101</strain>
    </source>
</reference>
<proteinExistence type="predicted"/>
<keyword evidence="2" id="KW-1185">Reference proteome</keyword>